<dbReference type="AlphaFoldDB" id="A0A9P1G6P0"/>
<dbReference type="Proteomes" id="UP001152797">
    <property type="component" value="Unassembled WGS sequence"/>
</dbReference>
<dbReference type="EMBL" id="CAMXCT030003185">
    <property type="protein sequence ID" value="CAL4790231.1"/>
    <property type="molecule type" value="Genomic_DNA"/>
</dbReference>
<feature type="transmembrane region" description="Helical" evidence="1">
    <location>
        <begin position="168"/>
        <end position="198"/>
    </location>
</feature>
<gene>
    <name evidence="2" type="ORF">C1SCF055_LOCUS28834</name>
</gene>
<evidence type="ECO:0008006" key="5">
    <source>
        <dbReference type="Google" id="ProtNLM"/>
    </source>
</evidence>
<dbReference type="EMBL" id="CAMXCT010003185">
    <property type="protein sequence ID" value="CAI4002919.1"/>
    <property type="molecule type" value="Genomic_DNA"/>
</dbReference>
<dbReference type="EMBL" id="CAMXCT020003185">
    <property type="protein sequence ID" value="CAL1156294.1"/>
    <property type="molecule type" value="Genomic_DNA"/>
</dbReference>
<comment type="caution">
    <text evidence="2">The sequence shown here is derived from an EMBL/GenBank/DDBJ whole genome shotgun (WGS) entry which is preliminary data.</text>
</comment>
<keyword evidence="4" id="KW-1185">Reference proteome</keyword>
<proteinExistence type="predicted"/>
<accession>A0A9P1G6P0</accession>
<protein>
    <recommendedName>
        <fullName evidence="5">Transmembrane protein</fullName>
    </recommendedName>
</protein>
<keyword evidence="1" id="KW-1133">Transmembrane helix</keyword>
<organism evidence="2">
    <name type="scientific">Cladocopium goreaui</name>
    <dbReference type="NCBI Taxonomy" id="2562237"/>
    <lineage>
        <taxon>Eukaryota</taxon>
        <taxon>Sar</taxon>
        <taxon>Alveolata</taxon>
        <taxon>Dinophyceae</taxon>
        <taxon>Suessiales</taxon>
        <taxon>Symbiodiniaceae</taxon>
        <taxon>Cladocopium</taxon>
    </lineage>
</organism>
<evidence type="ECO:0000313" key="4">
    <source>
        <dbReference type="Proteomes" id="UP001152797"/>
    </source>
</evidence>
<evidence type="ECO:0000313" key="3">
    <source>
        <dbReference type="EMBL" id="CAL4790231.1"/>
    </source>
</evidence>
<evidence type="ECO:0000313" key="2">
    <source>
        <dbReference type="EMBL" id="CAI4002919.1"/>
    </source>
</evidence>
<reference evidence="2" key="1">
    <citation type="submission" date="2022-10" db="EMBL/GenBank/DDBJ databases">
        <authorList>
            <person name="Chen Y."/>
            <person name="Dougan E. K."/>
            <person name="Chan C."/>
            <person name="Rhodes N."/>
            <person name="Thang M."/>
        </authorList>
    </citation>
    <scope>NUCLEOTIDE SEQUENCE</scope>
</reference>
<feature type="transmembrane region" description="Helical" evidence="1">
    <location>
        <begin position="120"/>
        <end position="147"/>
    </location>
</feature>
<dbReference type="OrthoDB" id="443510at2759"/>
<sequence>MMVPDGAASSNQVPQQAEVVGQPSTMVKVAVPTGATAGQQINFTMPNGQRVTTSLQEGVQPGTVLTVAVPSADAPAPVAPVAPAMPVNSSDGLAQAREALLPAPVVNAAEADQRAATLKWLLYGGSFLVCCFCSLPVALCIWGALALDYFCKSSEDRARRPRSYAPACASAVTVSVVGVLCVCALLAVLIAAVLVAAMCATDGDKPDVCTDLQKFLNNSDTPWHHGPHGPHGPHHWEPHHWQNKRMFLDKVLHRDHHPEGLVFPPGMPNVEDLAKTLDGEMDAVPQGPLGPAKEGFIF</sequence>
<evidence type="ECO:0000256" key="1">
    <source>
        <dbReference type="SAM" id="Phobius"/>
    </source>
</evidence>
<keyword evidence="1" id="KW-0812">Transmembrane</keyword>
<name>A0A9P1G6P0_9DINO</name>
<keyword evidence="1" id="KW-0472">Membrane</keyword>
<reference evidence="3 4" key="2">
    <citation type="submission" date="2024-05" db="EMBL/GenBank/DDBJ databases">
        <authorList>
            <person name="Chen Y."/>
            <person name="Shah S."/>
            <person name="Dougan E. K."/>
            <person name="Thang M."/>
            <person name="Chan C."/>
        </authorList>
    </citation>
    <scope>NUCLEOTIDE SEQUENCE [LARGE SCALE GENOMIC DNA]</scope>
</reference>